<evidence type="ECO:0000256" key="2">
    <source>
        <dbReference type="HAMAP-Rule" id="MF_00048"/>
    </source>
</evidence>
<organism evidence="3 4">
    <name type="scientific">Candidatus Terrybacteria bacterium RIFCSPLOWO2_01_FULL_40_23</name>
    <dbReference type="NCBI Taxonomy" id="1802366"/>
    <lineage>
        <taxon>Bacteria</taxon>
        <taxon>Candidatus Terryibacteriota</taxon>
    </lineage>
</organism>
<gene>
    <name evidence="3" type="ORF">A3A97_02320</name>
</gene>
<reference evidence="3 4" key="1">
    <citation type="journal article" date="2016" name="Nat. Commun.">
        <title>Thousands of microbial genomes shed light on interconnected biogeochemical processes in an aquifer system.</title>
        <authorList>
            <person name="Anantharaman K."/>
            <person name="Brown C.T."/>
            <person name="Hug L.A."/>
            <person name="Sharon I."/>
            <person name="Castelle C.J."/>
            <person name="Probst A.J."/>
            <person name="Thomas B.C."/>
            <person name="Singh A."/>
            <person name="Wilkins M.J."/>
            <person name="Karaoz U."/>
            <person name="Brodie E.L."/>
            <person name="Williams K.H."/>
            <person name="Hubbard S.S."/>
            <person name="Banfield J.F."/>
        </authorList>
    </citation>
    <scope>NUCLEOTIDE SEQUENCE [LARGE SCALE GENOMIC DNA]</scope>
</reference>
<dbReference type="PANTHER" id="PTHR34039:SF1">
    <property type="entry name" value="UPF0102 PROTEIN YRAN"/>
    <property type="match status" value="1"/>
</dbReference>
<evidence type="ECO:0000256" key="1">
    <source>
        <dbReference type="ARBA" id="ARBA00006738"/>
    </source>
</evidence>
<dbReference type="Pfam" id="PF02021">
    <property type="entry name" value="UPF0102"/>
    <property type="match status" value="1"/>
</dbReference>
<comment type="similarity">
    <text evidence="1 2">Belongs to the UPF0102 family.</text>
</comment>
<name>A0A1G2PXN5_9BACT</name>
<dbReference type="EMBL" id="MHSW01000007">
    <property type="protein sequence ID" value="OHA52549.1"/>
    <property type="molecule type" value="Genomic_DNA"/>
</dbReference>
<evidence type="ECO:0000313" key="3">
    <source>
        <dbReference type="EMBL" id="OHA52549.1"/>
    </source>
</evidence>
<accession>A0A1G2PXN5</accession>
<dbReference type="Gene3D" id="3.40.1350.10">
    <property type="match status" value="1"/>
</dbReference>
<dbReference type="GO" id="GO:0003676">
    <property type="term" value="F:nucleic acid binding"/>
    <property type="evidence" value="ECO:0007669"/>
    <property type="project" value="InterPro"/>
</dbReference>
<sequence length="122" mass="13913">MNKYVGRRGEEIAADFLREKGYKIIEMNWKPASIPGAGELDIVAKRGEDFIFVEVKAMSANDTFYPEDHFNSVKARKTLRAARLWLSENKFLDKPWQIDLITVDFDSGGSSNIKHYEQAVLG</sequence>
<dbReference type="HAMAP" id="MF_00048">
    <property type="entry name" value="UPF0102"/>
    <property type="match status" value="1"/>
</dbReference>
<dbReference type="CDD" id="cd20736">
    <property type="entry name" value="PoNe_Nuclease"/>
    <property type="match status" value="1"/>
</dbReference>
<dbReference type="InterPro" id="IPR003509">
    <property type="entry name" value="UPF0102_YraN-like"/>
</dbReference>
<dbReference type="InterPro" id="IPR011856">
    <property type="entry name" value="tRNA_endonuc-like_dom_sf"/>
</dbReference>
<comment type="caution">
    <text evidence="3">The sequence shown here is derived from an EMBL/GenBank/DDBJ whole genome shotgun (WGS) entry which is preliminary data.</text>
</comment>
<proteinExistence type="inferred from homology"/>
<dbReference type="SUPFAM" id="SSF52980">
    <property type="entry name" value="Restriction endonuclease-like"/>
    <property type="match status" value="1"/>
</dbReference>
<protein>
    <recommendedName>
        <fullName evidence="2">UPF0102 protein A3A97_02320</fullName>
    </recommendedName>
</protein>
<dbReference type="PANTHER" id="PTHR34039">
    <property type="entry name" value="UPF0102 PROTEIN YRAN"/>
    <property type="match status" value="1"/>
</dbReference>
<dbReference type="InterPro" id="IPR011335">
    <property type="entry name" value="Restrct_endonuc-II-like"/>
</dbReference>
<dbReference type="Proteomes" id="UP000176951">
    <property type="component" value="Unassembled WGS sequence"/>
</dbReference>
<evidence type="ECO:0000313" key="4">
    <source>
        <dbReference type="Proteomes" id="UP000176951"/>
    </source>
</evidence>
<dbReference type="AlphaFoldDB" id="A0A1G2PXN5"/>